<name>A0ABY7IRV4_STRNI</name>
<accession>A0ABY7IRV4</accession>
<protein>
    <submittedName>
        <fullName evidence="2">Uncharacterized protein</fullName>
    </submittedName>
</protein>
<evidence type="ECO:0000313" key="2">
    <source>
        <dbReference type="EMBL" id="WAU01560.1"/>
    </source>
</evidence>
<dbReference type="EMBL" id="CP114202">
    <property type="protein sequence ID" value="WAU01560.1"/>
    <property type="molecule type" value="Genomic_DNA"/>
</dbReference>
<reference evidence="2 3" key="1">
    <citation type="submission" date="2022-12" db="EMBL/GenBank/DDBJ databases">
        <authorList>
            <person name="Ruckert C."/>
            <person name="Busche T."/>
            <person name="Kalinowski J."/>
            <person name="Wittmann C."/>
        </authorList>
    </citation>
    <scope>NUCLEOTIDE SEQUENCE [LARGE SCALE GENOMIC DNA]</scope>
    <source>
        <strain evidence="2 3">DSM 40555</strain>
    </source>
</reference>
<dbReference type="EMBL" id="CP114202">
    <property type="protein sequence ID" value="WAT94411.1"/>
    <property type="molecule type" value="Genomic_DNA"/>
</dbReference>
<keyword evidence="3" id="KW-1185">Reference proteome</keyword>
<sequence length="91" mass="10023">MDLRRQIGSCRLLLLVRFNDQSERGSTLSPRRDVLLVFVASHDVHVRRRLAGPVDLVKGANVGSVVRACAIALDQDYDLSGVAHLVFAVQL</sequence>
<dbReference type="RefSeq" id="WP_159492225.1">
    <property type="nucleotide sequence ID" value="NZ_BLIP01000003.1"/>
</dbReference>
<evidence type="ECO:0000313" key="3">
    <source>
        <dbReference type="Proteomes" id="UP001210609"/>
    </source>
</evidence>
<proteinExistence type="predicted"/>
<evidence type="ECO:0000313" key="1">
    <source>
        <dbReference type="EMBL" id="WAT94411.1"/>
    </source>
</evidence>
<organism evidence="2 3">
    <name type="scientific">Streptomyces nigrescens</name>
    <dbReference type="NCBI Taxonomy" id="1920"/>
    <lineage>
        <taxon>Bacteria</taxon>
        <taxon>Bacillati</taxon>
        <taxon>Actinomycetota</taxon>
        <taxon>Actinomycetes</taxon>
        <taxon>Kitasatosporales</taxon>
        <taxon>Streptomycetaceae</taxon>
        <taxon>Streptomyces</taxon>
    </lineage>
</organism>
<dbReference type="Proteomes" id="UP001210609">
    <property type="component" value="Chromosome"/>
</dbReference>
<gene>
    <name evidence="1" type="ORF">STRLI_000008</name>
    <name evidence="2" type="ORF">STRLI_007936</name>
</gene>